<dbReference type="InterPro" id="IPR020841">
    <property type="entry name" value="PKS_Beta-ketoAc_synthase_dom"/>
</dbReference>
<feature type="domain" description="PKS/mFAS DH" evidence="9">
    <location>
        <begin position="1356"/>
        <end position="1671"/>
    </location>
</feature>
<dbReference type="Pfam" id="PF02801">
    <property type="entry name" value="Ketoacyl-synt_C"/>
    <property type="match status" value="1"/>
</dbReference>
<feature type="compositionally biased region" description="Low complexity" evidence="6">
    <location>
        <begin position="1691"/>
        <end position="1700"/>
    </location>
</feature>
<dbReference type="InterPro" id="IPR020806">
    <property type="entry name" value="PKS_PP-bd"/>
</dbReference>
<dbReference type="PROSITE" id="PS52019">
    <property type="entry name" value="PKS_MFAS_DH"/>
    <property type="match status" value="1"/>
</dbReference>
<evidence type="ECO:0000259" key="8">
    <source>
        <dbReference type="PROSITE" id="PS52004"/>
    </source>
</evidence>
<evidence type="ECO:0000259" key="9">
    <source>
        <dbReference type="PROSITE" id="PS52019"/>
    </source>
</evidence>
<proteinExistence type="predicted"/>
<dbReference type="PROSITE" id="PS50075">
    <property type="entry name" value="CARRIER"/>
    <property type="match status" value="1"/>
</dbReference>
<dbReference type="InterPro" id="IPR014031">
    <property type="entry name" value="Ketoacyl_synth_C"/>
</dbReference>
<dbReference type="Gene3D" id="3.30.70.3290">
    <property type="match status" value="1"/>
</dbReference>
<evidence type="ECO:0000256" key="6">
    <source>
        <dbReference type="SAM" id="MobiDB-lite"/>
    </source>
</evidence>
<dbReference type="InterPro" id="IPR049900">
    <property type="entry name" value="PKS_mFAS_DH"/>
</dbReference>
<dbReference type="CDD" id="cd00833">
    <property type="entry name" value="PKS"/>
    <property type="match status" value="1"/>
</dbReference>
<dbReference type="Pfam" id="PF00698">
    <property type="entry name" value="Acyl_transf_1"/>
    <property type="match status" value="1"/>
</dbReference>
<dbReference type="InterPro" id="IPR009081">
    <property type="entry name" value="PP-bd_ACP"/>
</dbReference>
<feature type="region of interest" description="Disordered" evidence="6">
    <location>
        <begin position="1681"/>
        <end position="1760"/>
    </location>
</feature>
<sequence length="1836" mass="198410">MTSSESVDASVIDTPVDFARSPRLTGTSSPQQPSTKVAFFGTDFPNDDVLQLLRKLHICTQDRRYPVVTRFIDEVNRAIRDEVRQLPGELRSLMPHFQSVLHLWEDTKLRQGPLGGSVDGTLLCVLQLASFIGHFEEHPESYVFQPGDTILTGLGTGLFAAAAVALAPTVGDLPLPAVQVVRIAFRMGVMVHHVSQNFQPRFLTGSAPPEPWAYVLPDATADEVQRELDAFQKDMPDSSRVYVSAISQTSAECVTVSGPPARLKQLFREADYFRDRRSVSLPVFAGLCHAPHIYSARHVAKVVRTSLLAELEQNPQHIPRLPVISSSTGREFEAASVSQLFEGIVREILTCANQWHKVVQAVVSRVRAQAAPECQFITFHNSVPLHELVSALRSELSGVDVAIEDAMAWVANSTPPSKGPRGPAQAKIAIVGMSCRMPGGATDTEKFWSLLEQGLDVHRTIPPDRFDVETHADPTGKRMNASLTPYGCFIDEPGLFDAPFFNMSPREAQQTDPMQRLALVTAYEALEQAGVVCNRTAATNAHRIGTFYAQASDDYREINTAQEIRNYFISGGCRAFGPGRINYFFKFSGPSYSIDTACSSGLATIQAACTALWNGEVDTAIAGGVNVLTNPDAFAGLSIDHFLSKTPNACKAWDSEADGYCRGDGIASVVMKRLEDAEADNDNILGVILGAATNHSAEAVSLTHPHAGAQAYLFRQVLNSAGVDPLDVSYVEMHGTGTQAGDREEIQSVCQVYAPLTSTKRRRPDQPLVIGTVKANVGHGEAVAGTTALVKVLLMLQKGMIPRHVGIKNSLNPTFPKDLDKRNLHIPYTQQPWSRSPARKRIAAINNFGAAGGNTHVVLEEGPIREPKGVDPRRTHVVTVSAKSKVSLKGNLERLIAYLDAGDVSLPSLSYTTTARRLHHNQRVAVAATDVAQLRKMLSSYLESDSHKTIPATGPPPVAFAFTGQGASHRSMDLDLFRHCPGFRQDIEELDDICQHQGFPSFIPAIDGSHPQDHKHSPVVTQLALVCTEIAVARYWESLGVKADIVVGHSLGEYAALCVAGVLSASDAIFLAGTRATMLEQKCTAGSHKMLAVKASREQIAEVLGKDAQSPAYEIACLNGPKDTVLSGPRDNIDVLCGTLQAAGYKCVSLDVDFAFHSAQTDPILDAFEEVGRTGVVFQSPEVPVISPLLGKVVFDDRTLNANYVRRATREAVDFRGALESALRTSSIDGQTAWIEIGPHPVCVNFVQTTLPSVAAAVPSLRRGEDNYSTLAGSLATLHCAGVEINWDAFHKPFEPALRLLDLPAYAWNEKNYWIPYNGDWALTKGNTFYDAEKALLKAASAKPAPPAGPRTAGVQNIVEEEIQGSTGRVVMQSDLMHPELFAAAWGHKMNNCGVVTSSIHADIAITLGQYLLKKMRPDAADWRANVVDLVVTEGLIANQDTTKPQLIQVSLTIDDSGSGAPTGRLEWHNAGQDGHVSSEEPPFATAALTFGTAAEWLTSWIPYKHLVLGRIQALRELAERGVANKFSSAMAYRLFANSLVDYAPKYRGMQSVVLHGLEAVADVELVADRAGTWTVPPHWIDSVAHLAGFVMNVSDAVDNQAKFCVTPGFRSMRFARDLVAGGRYQSYVHMIPTEADPNVYLGDVYILQNDTIVGLVEAIKFRAYPRMLLNRFFSPRDVHPITHGGGATEPAAAAPKKAPAPAPAKKDPAPVSVAPARPAEPARATIPAPIPTPTPTPAPTPAPAPAPAPAAAPAPGESSNSTAAKALALVARETALDAAELRDEASFANLGVDSLMSLVLAEKFREELGVVMSGSLFLEYPTVGDLRRWLVEYYS</sequence>
<dbReference type="PANTHER" id="PTHR43775">
    <property type="entry name" value="FATTY ACID SYNTHASE"/>
    <property type="match status" value="1"/>
</dbReference>
<dbReference type="FunFam" id="3.10.129.110:FF:000001">
    <property type="entry name" value="Sterigmatocystin biosynthesis polyketide synthase"/>
    <property type="match status" value="1"/>
</dbReference>
<dbReference type="PROSITE" id="PS00606">
    <property type="entry name" value="KS3_1"/>
    <property type="match status" value="1"/>
</dbReference>
<keyword evidence="4" id="KW-0511">Multifunctional enzyme</keyword>
<dbReference type="InterPro" id="IPR014030">
    <property type="entry name" value="Ketoacyl_synth_N"/>
</dbReference>
<dbReference type="SUPFAM" id="SSF53901">
    <property type="entry name" value="Thiolase-like"/>
    <property type="match status" value="1"/>
</dbReference>
<reference evidence="10 11" key="1">
    <citation type="submission" date="2018-04" db="EMBL/GenBank/DDBJ databases">
        <authorList>
            <person name="Huttner S."/>
            <person name="Dainat J."/>
        </authorList>
    </citation>
    <scope>NUCLEOTIDE SEQUENCE [LARGE SCALE GENOMIC DNA]</scope>
</reference>
<dbReference type="InterPro" id="IPR016036">
    <property type="entry name" value="Malonyl_transacylase_ACP-bd"/>
</dbReference>
<dbReference type="Pfam" id="PF22621">
    <property type="entry name" value="CurL-like_PKS_C"/>
    <property type="match status" value="1"/>
</dbReference>
<dbReference type="SUPFAM" id="SSF55048">
    <property type="entry name" value="Probable ACP-binding domain of malonyl-CoA ACP transacylase"/>
    <property type="match status" value="1"/>
</dbReference>
<feature type="region of interest" description="C-terminal hotdog fold" evidence="5">
    <location>
        <begin position="1523"/>
        <end position="1671"/>
    </location>
</feature>
<feature type="domain" description="Ketosynthase family 3 (KS3)" evidence="8">
    <location>
        <begin position="425"/>
        <end position="861"/>
    </location>
</feature>
<dbReference type="InterPro" id="IPR014043">
    <property type="entry name" value="Acyl_transferase_dom"/>
</dbReference>
<gene>
    <name evidence="10" type="ORF">TT172_LOCUS7772</name>
</gene>
<dbReference type="InterPro" id="IPR049551">
    <property type="entry name" value="PKS_DH_C"/>
</dbReference>
<dbReference type="EMBL" id="OUUZ01000015">
    <property type="protein sequence ID" value="SPQ25353.1"/>
    <property type="molecule type" value="Genomic_DNA"/>
</dbReference>
<protein>
    <submittedName>
        <fullName evidence="10">F7ca682c-94ab-4308-9e2e-6ecc2379fa7b</fullName>
    </submittedName>
</protein>
<dbReference type="Pfam" id="PF00550">
    <property type="entry name" value="PP-binding"/>
    <property type="match status" value="1"/>
</dbReference>
<feature type="domain" description="Carrier" evidence="7">
    <location>
        <begin position="1758"/>
        <end position="1835"/>
    </location>
</feature>
<dbReference type="SMART" id="SM00823">
    <property type="entry name" value="PKS_PP"/>
    <property type="match status" value="1"/>
</dbReference>
<dbReference type="GO" id="GO:0031177">
    <property type="term" value="F:phosphopantetheine binding"/>
    <property type="evidence" value="ECO:0007669"/>
    <property type="project" value="InterPro"/>
</dbReference>
<evidence type="ECO:0000256" key="2">
    <source>
        <dbReference type="ARBA" id="ARBA00022553"/>
    </source>
</evidence>
<dbReference type="InterPro" id="IPR030918">
    <property type="entry name" value="PT_fungal_PKS"/>
</dbReference>
<dbReference type="GO" id="GO:0006633">
    <property type="term" value="P:fatty acid biosynthetic process"/>
    <property type="evidence" value="ECO:0007669"/>
    <property type="project" value="InterPro"/>
</dbReference>
<evidence type="ECO:0000256" key="4">
    <source>
        <dbReference type="ARBA" id="ARBA00023268"/>
    </source>
</evidence>
<dbReference type="FunFam" id="3.40.366.10:FF:000017">
    <property type="entry name" value="Non-reducing polyketide synthase aptA"/>
    <property type="match status" value="1"/>
</dbReference>
<dbReference type="FunFam" id="3.40.47.10:FF:000031">
    <property type="entry name" value="Sterigmatocystin biosynthesis polyketide synthase"/>
    <property type="match status" value="1"/>
</dbReference>
<organism evidence="10 11">
    <name type="scientific">Thermothielavioides terrestris</name>
    <dbReference type="NCBI Taxonomy" id="2587410"/>
    <lineage>
        <taxon>Eukaryota</taxon>
        <taxon>Fungi</taxon>
        <taxon>Dikarya</taxon>
        <taxon>Ascomycota</taxon>
        <taxon>Pezizomycotina</taxon>
        <taxon>Sordariomycetes</taxon>
        <taxon>Sordariomycetidae</taxon>
        <taxon>Sordariales</taxon>
        <taxon>Chaetomiaceae</taxon>
        <taxon>Thermothielavioides</taxon>
    </lineage>
</organism>
<feature type="compositionally biased region" description="Low complexity" evidence="6">
    <location>
        <begin position="1710"/>
        <end position="1728"/>
    </location>
</feature>
<dbReference type="Pfam" id="PF14765">
    <property type="entry name" value="PS-DH"/>
    <property type="match status" value="1"/>
</dbReference>
<dbReference type="FunFam" id="3.40.366.10:FF:000002">
    <property type="entry name" value="Probable polyketide synthase 2"/>
    <property type="match status" value="1"/>
</dbReference>
<evidence type="ECO:0000256" key="5">
    <source>
        <dbReference type="PROSITE-ProRule" id="PRU01363"/>
    </source>
</evidence>
<dbReference type="Pfam" id="PF00109">
    <property type="entry name" value="ketoacyl-synt"/>
    <property type="match status" value="1"/>
</dbReference>
<feature type="active site" description="Proton donor; for dehydratase activity" evidence="5">
    <location>
        <position position="1582"/>
    </location>
</feature>
<dbReference type="InterPro" id="IPR018201">
    <property type="entry name" value="Ketoacyl_synth_AS"/>
</dbReference>
<feature type="region of interest" description="N-terminal hotdog fold" evidence="5">
    <location>
        <begin position="1356"/>
        <end position="1496"/>
    </location>
</feature>
<dbReference type="Proteomes" id="UP000289323">
    <property type="component" value="Unassembled WGS sequence"/>
</dbReference>
<dbReference type="InterPro" id="IPR001227">
    <property type="entry name" value="Ac_transferase_dom_sf"/>
</dbReference>
<keyword evidence="3" id="KW-0808">Transferase</keyword>
<dbReference type="InterPro" id="IPR016039">
    <property type="entry name" value="Thiolase-like"/>
</dbReference>
<accession>A0A446BS56</accession>
<evidence type="ECO:0000313" key="11">
    <source>
        <dbReference type="Proteomes" id="UP000289323"/>
    </source>
</evidence>
<dbReference type="FunFam" id="1.10.1200.10:FF:000011">
    <property type="entry name" value="Sterigmatocystin biosynthesis polyketide synthase"/>
    <property type="match status" value="1"/>
</dbReference>
<dbReference type="SUPFAM" id="SSF52151">
    <property type="entry name" value="FabD/lysophospholipase-like"/>
    <property type="match status" value="1"/>
</dbReference>
<dbReference type="GO" id="GO:0005737">
    <property type="term" value="C:cytoplasm"/>
    <property type="evidence" value="ECO:0007669"/>
    <property type="project" value="TreeGrafter"/>
</dbReference>
<dbReference type="Gene3D" id="3.10.129.110">
    <property type="entry name" value="Polyketide synthase dehydratase"/>
    <property type="match status" value="1"/>
</dbReference>
<dbReference type="PROSITE" id="PS52004">
    <property type="entry name" value="KS3_2"/>
    <property type="match status" value="1"/>
</dbReference>
<dbReference type="NCBIfam" id="TIGR04532">
    <property type="entry name" value="PT_fungal_PKS"/>
    <property type="match status" value="1"/>
</dbReference>
<dbReference type="InterPro" id="IPR050091">
    <property type="entry name" value="PKS_NRPS_Biosynth_Enz"/>
</dbReference>
<dbReference type="GO" id="GO:0004315">
    <property type="term" value="F:3-oxoacyl-[acyl-carrier-protein] synthase activity"/>
    <property type="evidence" value="ECO:0007669"/>
    <property type="project" value="InterPro"/>
</dbReference>
<name>A0A446BS56_9PEZI</name>
<dbReference type="InterPro" id="IPR042104">
    <property type="entry name" value="PKS_dehydratase_sf"/>
</dbReference>
<dbReference type="Gene3D" id="3.40.366.10">
    <property type="entry name" value="Malonyl-Coenzyme A Acyl Carrier Protein, domain 2"/>
    <property type="match status" value="2"/>
</dbReference>
<dbReference type="SMART" id="SM00825">
    <property type="entry name" value="PKS_KS"/>
    <property type="match status" value="1"/>
</dbReference>
<feature type="active site" description="Proton acceptor; for dehydratase activity" evidence="5">
    <location>
        <position position="1388"/>
    </location>
</feature>
<evidence type="ECO:0000256" key="1">
    <source>
        <dbReference type="ARBA" id="ARBA00022450"/>
    </source>
</evidence>
<evidence type="ECO:0000259" key="7">
    <source>
        <dbReference type="PROSITE" id="PS50075"/>
    </source>
</evidence>
<evidence type="ECO:0000256" key="3">
    <source>
        <dbReference type="ARBA" id="ARBA00022679"/>
    </source>
</evidence>
<keyword evidence="1" id="KW-0596">Phosphopantetheine</keyword>
<dbReference type="Pfam" id="PF16073">
    <property type="entry name" value="SAT"/>
    <property type="match status" value="1"/>
</dbReference>
<dbReference type="GO" id="GO:0044550">
    <property type="term" value="P:secondary metabolite biosynthetic process"/>
    <property type="evidence" value="ECO:0007669"/>
    <property type="project" value="UniProtKB-ARBA"/>
</dbReference>
<feature type="compositionally biased region" description="Pro residues" evidence="6">
    <location>
        <begin position="1729"/>
        <end position="1753"/>
    </location>
</feature>
<dbReference type="SUPFAM" id="SSF47336">
    <property type="entry name" value="ACP-like"/>
    <property type="match status" value="1"/>
</dbReference>
<evidence type="ECO:0000313" key="10">
    <source>
        <dbReference type="EMBL" id="SPQ25353.1"/>
    </source>
</evidence>
<keyword evidence="2" id="KW-0597">Phosphoprotein</keyword>
<dbReference type="GO" id="GO:0004312">
    <property type="term" value="F:fatty acid synthase activity"/>
    <property type="evidence" value="ECO:0007669"/>
    <property type="project" value="TreeGrafter"/>
</dbReference>
<dbReference type="Gene3D" id="3.40.47.10">
    <property type="match status" value="1"/>
</dbReference>
<dbReference type="InterPro" id="IPR032088">
    <property type="entry name" value="SAT"/>
</dbReference>
<dbReference type="InterPro" id="IPR036736">
    <property type="entry name" value="ACP-like_sf"/>
</dbReference>
<dbReference type="GO" id="GO:0005886">
    <property type="term" value="C:plasma membrane"/>
    <property type="evidence" value="ECO:0007669"/>
    <property type="project" value="TreeGrafter"/>
</dbReference>
<dbReference type="Gene3D" id="1.10.1200.10">
    <property type="entry name" value="ACP-like"/>
    <property type="match status" value="1"/>
</dbReference>
<dbReference type="PANTHER" id="PTHR43775:SF37">
    <property type="entry name" value="SI:DKEY-61P9.11"/>
    <property type="match status" value="1"/>
</dbReference>
<dbReference type="InterPro" id="IPR016035">
    <property type="entry name" value="Acyl_Trfase/lysoPLipase"/>
</dbReference>
<dbReference type="SMART" id="SM00827">
    <property type="entry name" value="PKS_AT"/>
    <property type="match status" value="1"/>
</dbReference>